<dbReference type="FunFam" id="3.40.640.10:FF:000033">
    <property type="entry name" value="Aspartate aminotransferase"/>
    <property type="match status" value="1"/>
</dbReference>
<dbReference type="InterPro" id="IPR015424">
    <property type="entry name" value="PyrdxlP-dep_Trfase"/>
</dbReference>
<organism evidence="9 10">
    <name type="scientific">Desulfocucumis palustris</name>
    <dbReference type="NCBI Taxonomy" id="1898651"/>
    <lineage>
        <taxon>Bacteria</taxon>
        <taxon>Bacillati</taxon>
        <taxon>Bacillota</taxon>
        <taxon>Clostridia</taxon>
        <taxon>Eubacteriales</taxon>
        <taxon>Desulfocucumaceae</taxon>
        <taxon>Desulfocucumis</taxon>
    </lineage>
</organism>
<evidence type="ECO:0000256" key="7">
    <source>
        <dbReference type="SAM" id="MobiDB-lite"/>
    </source>
</evidence>
<dbReference type="GO" id="GO:0006520">
    <property type="term" value="P:amino acid metabolic process"/>
    <property type="evidence" value="ECO:0007669"/>
    <property type="project" value="InterPro"/>
</dbReference>
<dbReference type="EMBL" id="BFAV01000092">
    <property type="protein sequence ID" value="GBF33316.1"/>
    <property type="molecule type" value="Genomic_DNA"/>
</dbReference>
<dbReference type="InterPro" id="IPR004839">
    <property type="entry name" value="Aminotransferase_I/II_large"/>
</dbReference>
<dbReference type="PROSITE" id="PS00105">
    <property type="entry name" value="AA_TRANSFER_CLASS_1"/>
    <property type="match status" value="1"/>
</dbReference>
<evidence type="ECO:0000256" key="6">
    <source>
        <dbReference type="RuleBase" id="RU000481"/>
    </source>
</evidence>
<feature type="domain" description="Aminotransferase class I/classII large" evidence="8">
    <location>
        <begin position="38"/>
        <end position="387"/>
    </location>
</feature>
<dbReference type="InterPro" id="IPR015422">
    <property type="entry name" value="PyrdxlP-dep_Trfase_small"/>
</dbReference>
<comment type="similarity">
    <text evidence="2 6">Belongs to the class-I pyridoxal-phosphate-dependent aminotransferase family.</text>
</comment>
<evidence type="ECO:0000313" key="9">
    <source>
        <dbReference type="EMBL" id="GBF33316.1"/>
    </source>
</evidence>
<evidence type="ECO:0000313" key="10">
    <source>
        <dbReference type="Proteomes" id="UP000239549"/>
    </source>
</evidence>
<gene>
    <name evidence="9" type="ORF">DCCM_2415</name>
</gene>
<sequence length="399" mass="43822">MSTNLSSNKRFLSDRAKGENPADERRKLIELANELGQIINLGRGDPDLPTPRHIIKAAQEALAEGATHYTAWAGLPGLRKAISKKLAEENGISVNPDKEIIVTVGAQEAIFLAMMTLINPGDEVIVPEPRYTPYDSCIEIAGGKIVPVVARAENNFEITAEDVAEVITPKSKMLLIISPNNPTGAVISRGNLVKIAELAEREDLVVISDELYERLVFDGIQTTSVASLPRMFERTLTVNGFSKAYSMTGWRVGYLAGPGDIISPMLNLKYSVTICAPAVSQYAALAALEESQDCVKETVAVYQERRQAAMRWLDRLGWKYVAPGGSFYILPDVSKYEMKSFDLAVYLLKNARVFTFPGTAFGKAGEGYLRLSLLVSTKEINEAFERIEKALDRISITNS</sequence>
<dbReference type="EC" id="2.6.1.-" evidence="6"/>
<evidence type="ECO:0000256" key="1">
    <source>
        <dbReference type="ARBA" id="ARBA00001933"/>
    </source>
</evidence>
<evidence type="ECO:0000259" key="8">
    <source>
        <dbReference type="Pfam" id="PF00155"/>
    </source>
</evidence>
<protein>
    <recommendedName>
        <fullName evidence="6">Aminotransferase</fullName>
        <ecNumber evidence="6">2.6.1.-</ecNumber>
    </recommendedName>
</protein>
<evidence type="ECO:0000256" key="5">
    <source>
        <dbReference type="ARBA" id="ARBA00022898"/>
    </source>
</evidence>
<keyword evidence="4 6" id="KW-0808">Transferase</keyword>
<feature type="compositionally biased region" description="Polar residues" evidence="7">
    <location>
        <begin position="1"/>
        <end position="10"/>
    </location>
</feature>
<comment type="caution">
    <text evidence="9">The sequence shown here is derived from an EMBL/GenBank/DDBJ whole genome shotgun (WGS) entry which is preliminary data.</text>
</comment>
<dbReference type="RefSeq" id="WP_104371723.1">
    <property type="nucleotide sequence ID" value="NZ_BFAV01000092.1"/>
</dbReference>
<dbReference type="Pfam" id="PF00155">
    <property type="entry name" value="Aminotran_1_2"/>
    <property type="match status" value="1"/>
</dbReference>
<dbReference type="CDD" id="cd00609">
    <property type="entry name" value="AAT_like"/>
    <property type="match status" value="1"/>
</dbReference>
<reference evidence="10" key="1">
    <citation type="submission" date="2018-02" db="EMBL/GenBank/DDBJ databases">
        <title>Genome sequence of Desulfocucumis palustris strain NAW-5.</title>
        <authorList>
            <person name="Watanabe M."/>
            <person name="Kojima H."/>
            <person name="Fukui M."/>
        </authorList>
    </citation>
    <scope>NUCLEOTIDE SEQUENCE [LARGE SCALE GENOMIC DNA]</scope>
    <source>
        <strain evidence="10">NAW-5</strain>
    </source>
</reference>
<dbReference type="GO" id="GO:0030170">
    <property type="term" value="F:pyridoxal phosphate binding"/>
    <property type="evidence" value="ECO:0007669"/>
    <property type="project" value="InterPro"/>
</dbReference>
<keyword evidence="3 6" id="KW-0032">Aminotransferase</keyword>
<dbReference type="InterPro" id="IPR004838">
    <property type="entry name" value="NHTrfase_class1_PyrdxlP-BS"/>
</dbReference>
<dbReference type="PANTHER" id="PTHR46383">
    <property type="entry name" value="ASPARTATE AMINOTRANSFERASE"/>
    <property type="match status" value="1"/>
</dbReference>
<keyword evidence="5" id="KW-0663">Pyridoxal phosphate</keyword>
<feature type="compositionally biased region" description="Basic and acidic residues" evidence="7">
    <location>
        <begin position="11"/>
        <end position="24"/>
    </location>
</feature>
<dbReference type="InterPro" id="IPR015421">
    <property type="entry name" value="PyrdxlP-dep_Trfase_major"/>
</dbReference>
<dbReference type="PANTHER" id="PTHR46383:SF1">
    <property type="entry name" value="ASPARTATE AMINOTRANSFERASE"/>
    <property type="match status" value="1"/>
</dbReference>
<dbReference type="Gene3D" id="3.40.640.10">
    <property type="entry name" value="Type I PLP-dependent aspartate aminotransferase-like (Major domain)"/>
    <property type="match status" value="1"/>
</dbReference>
<dbReference type="InterPro" id="IPR050596">
    <property type="entry name" value="AspAT/PAT-like"/>
</dbReference>
<evidence type="ECO:0000256" key="4">
    <source>
        <dbReference type="ARBA" id="ARBA00022679"/>
    </source>
</evidence>
<comment type="cofactor">
    <cofactor evidence="1 6">
        <name>pyridoxal 5'-phosphate</name>
        <dbReference type="ChEBI" id="CHEBI:597326"/>
    </cofactor>
</comment>
<dbReference type="Proteomes" id="UP000239549">
    <property type="component" value="Unassembled WGS sequence"/>
</dbReference>
<evidence type="ECO:0000256" key="2">
    <source>
        <dbReference type="ARBA" id="ARBA00007441"/>
    </source>
</evidence>
<dbReference type="OrthoDB" id="9803354at2"/>
<evidence type="ECO:0000256" key="3">
    <source>
        <dbReference type="ARBA" id="ARBA00022576"/>
    </source>
</evidence>
<feature type="region of interest" description="Disordered" evidence="7">
    <location>
        <begin position="1"/>
        <end position="24"/>
    </location>
</feature>
<proteinExistence type="inferred from homology"/>
<keyword evidence="10" id="KW-1185">Reference proteome</keyword>
<accession>A0A2L2XGH5</accession>
<dbReference type="Gene3D" id="3.90.1150.10">
    <property type="entry name" value="Aspartate Aminotransferase, domain 1"/>
    <property type="match status" value="1"/>
</dbReference>
<dbReference type="GO" id="GO:0008483">
    <property type="term" value="F:transaminase activity"/>
    <property type="evidence" value="ECO:0007669"/>
    <property type="project" value="UniProtKB-KW"/>
</dbReference>
<dbReference type="SUPFAM" id="SSF53383">
    <property type="entry name" value="PLP-dependent transferases"/>
    <property type="match status" value="1"/>
</dbReference>
<dbReference type="AlphaFoldDB" id="A0A2L2XGH5"/>
<name>A0A2L2XGH5_9FIRM</name>